<dbReference type="Proteomes" id="UP000182114">
    <property type="component" value="Unassembled WGS sequence"/>
</dbReference>
<name>A0A1G7KPU7_9FLAO</name>
<proteinExistence type="predicted"/>
<accession>A0A1G7KPU7</accession>
<dbReference type="AlphaFoldDB" id="A0A1G7KPU7"/>
<dbReference type="InterPro" id="IPR014917">
    <property type="entry name" value="DUF1800"/>
</dbReference>
<evidence type="ECO:0000313" key="1">
    <source>
        <dbReference type="EMBL" id="SDF39064.1"/>
    </source>
</evidence>
<keyword evidence="2" id="KW-1185">Reference proteome</keyword>
<protein>
    <submittedName>
        <fullName evidence="1">Uncharacterized conserved protein, DUF1800 family</fullName>
    </submittedName>
</protein>
<dbReference type="eggNOG" id="COG5267">
    <property type="taxonomic scope" value="Bacteria"/>
</dbReference>
<dbReference type="EMBL" id="FNBD01000013">
    <property type="protein sequence ID" value="SDF39064.1"/>
    <property type="molecule type" value="Genomic_DNA"/>
</dbReference>
<reference evidence="2" key="1">
    <citation type="submission" date="2016-10" db="EMBL/GenBank/DDBJ databases">
        <authorList>
            <person name="Varghese N."/>
            <person name="Submissions S."/>
        </authorList>
    </citation>
    <scope>NUCLEOTIDE SEQUENCE [LARGE SCALE GENOMIC DNA]</scope>
    <source>
        <strain evidence="2">DSM 24729</strain>
    </source>
</reference>
<organism evidence="1 2">
    <name type="scientific">Cellulophaga baltica</name>
    <dbReference type="NCBI Taxonomy" id="76594"/>
    <lineage>
        <taxon>Bacteria</taxon>
        <taxon>Pseudomonadati</taxon>
        <taxon>Bacteroidota</taxon>
        <taxon>Flavobacteriia</taxon>
        <taxon>Flavobacteriales</taxon>
        <taxon>Flavobacteriaceae</taxon>
        <taxon>Cellulophaga</taxon>
    </lineage>
</organism>
<gene>
    <name evidence="1" type="ORF">SAMN04487992_11383</name>
</gene>
<dbReference type="Pfam" id="PF08811">
    <property type="entry name" value="DUF1800"/>
    <property type="match status" value="1"/>
</dbReference>
<dbReference type="RefSeq" id="WP_074539255.1">
    <property type="nucleotide sequence ID" value="NZ_FNBD01000013.1"/>
</dbReference>
<evidence type="ECO:0000313" key="2">
    <source>
        <dbReference type="Proteomes" id="UP000182114"/>
    </source>
</evidence>
<sequence length="459" mass="53813">MKKEDILHVYQRAAFGMTPSKYKKEENRSRIEVVQDLFAASDKIEKLKVETPELDEFLENYSERNDRKKLRHLIQESRSKTIEFNSLWLDRMATSDAAFRERMTLFWATHFVVRSRNIIFYQKFNNTLRENALGNFRKLLLVVTQESAMLDYLNNQQNKKGSPNENFARELMELFTLGEATLYKEADIKESARAFTGWGHTFNGHFVNRKKLHDDDEKTFLGKTGNFDGEAIVDIILEQPECAYFICKKIYQYFVNDTINEAHIAEMVKVFYVNYDIKELMKFVFLSDWFYNQENLGSKIKSPIDLLVGLKKVVPVSFNNDKQLVYVERLLGQLLIEPPNVAGWPKGRGWIDANTMMVRLKLPSVLLKNGVIAFDVKGEFEDSFEEFNKQSNLNRKLNVTVDWNQFTKNFNLLTYQDITDLLIRCPINNGTKEFLKNLEQVDKQEYCIQLMSLPEYQLS</sequence>